<evidence type="ECO:0000256" key="1">
    <source>
        <dbReference type="ARBA" id="ARBA00000085"/>
    </source>
</evidence>
<dbReference type="EC" id="2.7.13.3" evidence="2"/>
<comment type="caution">
    <text evidence="12">The sequence shown here is derived from an EMBL/GenBank/DDBJ whole genome shotgun (WGS) entry which is preliminary data.</text>
</comment>
<keyword evidence="5" id="KW-0547">Nucleotide-binding</keyword>
<reference evidence="12 13" key="1">
    <citation type="submission" date="2019-03" db="EMBL/GenBank/DDBJ databases">
        <authorList>
            <person name="Zhong Y.L."/>
        </authorList>
    </citation>
    <scope>NUCLEOTIDE SEQUENCE [LARGE SCALE GENOMIC DNA]</scope>
    <source>
        <strain evidence="12 13">W255</strain>
    </source>
</reference>
<dbReference type="InterPro" id="IPR005467">
    <property type="entry name" value="His_kinase_dom"/>
</dbReference>
<evidence type="ECO:0000256" key="8">
    <source>
        <dbReference type="ARBA" id="ARBA00023012"/>
    </source>
</evidence>
<keyword evidence="7" id="KW-0067">ATP-binding</keyword>
<dbReference type="Gene3D" id="3.30.565.10">
    <property type="entry name" value="Histidine kinase-like ATPase, C-terminal domain"/>
    <property type="match status" value="1"/>
</dbReference>
<dbReference type="GO" id="GO:0016020">
    <property type="term" value="C:membrane"/>
    <property type="evidence" value="ECO:0007669"/>
    <property type="project" value="InterPro"/>
</dbReference>
<dbReference type="OrthoDB" id="9760839at2"/>
<evidence type="ECO:0000259" key="11">
    <source>
        <dbReference type="PROSITE" id="PS50109"/>
    </source>
</evidence>
<keyword evidence="10" id="KW-0472">Membrane</keyword>
<evidence type="ECO:0000313" key="12">
    <source>
        <dbReference type="EMBL" id="TWO31752.1"/>
    </source>
</evidence>
<accession>A0A562YCC3</accession>
<keyword evidence="3" id="KW-0597">Phosphoprotein</keyword>
<dbReference type="GO" id="GO:0046983">
    <property type="term" value="F:protein dimerization activity"/>
    <property type="evidence" value="ECO:0007669"/>
    <property type="project" value="InterPro"/>
</dbReference>
<reference evidence="12 13" key="2">
    <citation type="submission" date="2019-07" db="EMBL/GenBank/DDBJ databases">
        <title>Seonamhaeicola sp. W255 draft genome.</title>
        <authorList>
            <person name="Zhang X.-Y."/>
            <person name="Zhang R."/>
            <person name="Zhong Y.-L."/>
            <person name="Du Z.-J."/>
        </authorList>
    </citation>
    <scope>NUCLEOTIDE SEQUENCE [LARGE SCALE GENOMIC DNA]</scope>
    <source>
        <strain evidence="12 13">W255</strain>
    </source>
</reference>
<dbReference type="SMART" id="SM00387">
    <property type="entry name" value="HATPase_c"/>
    <property type="match status" value="1"/>
</dbReference>
<evidence type="ECO:0000313" key="13">
    <source>
        <dbReference type="Proteomes" id="UP000295814"/>
    </source>
</evidence>
<keyword evidence="4" id="KW-0808">Transferase</keyword>
<dbReference type="Proteomes" id="UP000295814">
    <property type="component" value="Unassembled WGS sequence"/>
</dbReference>
<dbReference type="InterPro" id="IPR050482">
    <property type="entry name" value="Sensor_HK_TwoCompSys"/>
</dbReference>
<keyword evidence="10" id="KW-1133">Transmembrane helix</keyword>
<dbReference type="Gene3D" id="1.20.5.1930">
    <property type="match status" value="1"/>
</dbReference>
<dbReference type="PROSITE" id="PS50109">
    <property type="entry name" value="HIS_KIN"/>
    <property type="match status" value="1"/>
</dbReference>
<dbReference type="InterPro" id="IPR036890">
    <property type="entry name" value="HATPase_C_sf"/>
</dbReference>
<comment type="catalytic activity">
    <reaction evidence="1">
        <text>ATP + protein L-histidine = ADP + protein N-phospho-L-histidine.</text>
        <dbReference type="EC" id="2.7.13.3"/>
    </reaction>
</comment>
<dbReference type="InterPro" id="IPR003594">
    <property type="entry name" value="HATPase_dom"/>
</dbReference>
<evidence type="ECO:0000256" key="4">
    <source>
        <dbReference type="ARBA" id="ARBA00022679"/>
    </source>
</evidence>
<dbReference type="PANTHER" id="PTHR24421:SF10">
    <property type="entry name" value="NITRATE_NITRITE SENSOR PROTEIN NARQ"/>
    <property type="match status" value="1"/>
</dbReference>
<dbReference type="EMBL" id="SMZJ02000007">
    <property type="protein sequence ID" value="TWO31752.1"/>
    <property type="molecule type" value="Genomic_DNA"/>
</dbReference>
<dbReference type="Pfam" id="PF02518">
    <property type="entry name" value="HATPase_c"/>
    <property type="match status" value="1"/>
</dbReference>
<evidence type="ECO:0000256" key="10">
    <source>
        <dbReference type="SAM" id="Phobius"/>
    </source>
</evidence>
<dbReference type="GO" id="GO:0000155">
    <property type="term" value="F:phosphorelay sensor kinase activity"/>
    <property type="evidence" value="ECO:0007669"/>
    <property type="project" value="InterPro"/>
</dbReference>
<dbReference type="SUPFAM" id="SSF48452">
    <property type="entry name" value="TPR-like"/>
    <property type="match status" value="1"/>
</dbReference>
<dbReference type="Pfam" id="PF07730">
    <property type="entry name" value="HisKA_3"/>
    <property type="match status" value="1"/>
</dbReference>
<feature type="coiled-coil region" evidence="9">
    <location>
        <begin position="344"/>
        <end position="371"/>
    </location>
</feature>
<sequence length="581" mass="67094">MLFTASLCLAVSSFAQNKALKVVDSLVENKQIKEAYLWLEKVDTTKLSTPNKANYYYLLAQNSLLDNQANKAYLNYLRSKKLYLQMEDNEKVADINLDLVVLLNATDFENLNYQPFLNEYLDYAKSKEDPLLLAKANMQVGKCFINSQPEKTIYYFKEALRFGKQTKDTLLNAKINHNVGVLYAEHTSHLDSALYHYDIAFKEYKKHDLIDYMSYIYNNRATVYEKQKKFDLAIQNYLKADSLPIKEFRKKNKQLLYGFVADAYEKNAQYDKALEYLKLHLVYKDSVGEDVQNTQIFDIQTKYETEKKEKENLKLKQNKLWLLIALAIALLLLTTSYFVLRHQKNKKKITLKEKEVQQEKLEKLLKSQELLSIDAMIEGQEKERQRIADDLHDNLGSLLATLKLHFHNLKVKRDRLKDEEDMLFKKTDDLIEETYQKVRGMAHAKNAGIDVNESLLPAVKNFASKVSIINKLVIDVIDDGMDVRLDSALEMTLFRIIQELITNIIKHANASEAQIHLTHYGNALNILVEDDGVGFDVSKIENKEGMGLYSIQKRIEHVDGTVTIESIKEKGTSVIIDIPIT</sequence>
<dbReference type="AlphaFoldDB" id="A0A562YCC3"/>
<dbReference type="RefSeq" id="WP_133357053.1">
    <property type="nucleotide sequence ID" value="NZ_SMZJ02000007.1"/>
</dbReference>
<dbReference type="InterPro" id="IPR011712">
    <property type="entry name" value="Sig_transdc_His_kin_sub3_dim/P"/>
</dbReference>
<dbReference type="GO" id="GO:0005524">
    <property type="term" value="F:ATP binding"/>
    <property type="evidence" value="ECO:0007669"/>
    <property type="project" value="UniProtKB-KW"/>
</dbReference>
<keyword evidence="8" id="KW-0902">Two-component regulatory system</keyword>
<protein>
    <recommendedName>
        <fullName evidence="2">histidine kinase</fullName>
        <ecNumber evidence="2">2.7.13.3</ecNumber>
    </recommendedName>
</protein>
<gene>
    <name evidence="12" type="ORF">E1J38_011790</name>
</gene>
<evidence type="ECO:0000256" key="2">
    <source>
        <dbReference type="ARBA" id="ARBA00012438"/>
    </source>
</evidence>
<feature type="transmembrane region" description="Helical" evidence="10">
    <location>
        <begin position="320"/>
        <end position="340"/>
    </location>
</feature>
<dbReference type="Gene3D" id="1.25.40.10">
    <property type="entry name" value="Tetratricopeptide repeat domain"/>
    <property type="match status" value="1"/>
</dbReference>
<keyword evidence="13" id="KW-1185">Reference proteome</keyword>
<evidence type="ECO:0000256" key="6">
    <source>
        <dbReference type="ARBA" id="ARBA00022777"/>
    </source>
</evidence>
<evidence type="ECO:0000256" key="3">
    <source>
        <dbReference type="ARBA" id="ARBA00022553"/>
    </source>
</evidence>
<organism evidence="12 13">
    <name type="scientific">Seonamhaeicola sediminis</name>
    <dbReference type="NCBI Taxonomy" id="2528206"/>
    <lineage>
        <taxon>Bacteria</taxon>
        <taxon>Pseudomonadati</taxon>
        <taxon>Bacteroidota</taxon>
        <taxon>Flavobacteriia</taxon>
        <taxon>Flavobacteriales</taxon>
        <taxon>Flavobacteriaceae</taxon>
    </lineage>
</organism>
<name>A0A562YCC3_9FLAO</name>
<dbReference type="InterPro" id="IPR011990">
    <property type="entry name" value="TPR-like_helical_dom_sf"/>
</dbReference>
<dbReference type="PANTHER" id="PTHR24421">
    <property type="entry name" value="NITRATE/NITRITE SENSOR PROTEIN NARX-RELATED"/>
    <property type="match status" value="1"/>
</dbReference>
<keyword evidence="6" id="KW-0418">Kinase</keyword>
<feature type="domain" description="Histidine kinase" evidence="11">
    <location>
        <begin position="493"/>
        <end position="581"/>
    </location>
</feature>
<dbReference type="CDD" id="cd16917">
    <property type="entry name" value="HATPase_UhpB-NarQ-NarX-like"/>
    <property type="match status" value="1"/>
</dbReference>
<evidence type="ECO:0000256" key="9">
    <source>
        <dbReference type="SAM" id="Coils"/>
    </source>
</evidence>
<keyword evidence="9" id="KW-0175">Coiled coil</keyword>
<keyword evidence="10" id="KW-0812">Transmembrane</keyword>
<proteinExistence type="predicted"/>
<dbReference type="SUPFAM" id="SSF55874">
    <property type="entry name" value="ATPase domain of HSP90 chaperone/DNA topoisomerase II/histidine kinase"/>
    <property type="match status" value="1"/>
</dbReference>
<evidence type="ECO:0000256" key="7">
    <source>
        <dbReference type="ARBA" id="ARBA00022840"/>
    </source>
</evidence>
<evidence type="ECO:0000256" key="5">
    <source>
        <dbReference type="ARBA" id="ARBA00022741"/>
    </source>
</evidence>